<sequence>MKIVLEAKALYKSFGKEKEDEAAVLRGINLQIGQGEFVVIMGQSGSGKSTLLYNISGMDRLTRGQVLFDGEDISSLSDDKISKIRLNKMGFIFQHSHLLKTLSIKENIMLPGIKAGKKTRAEVIRDAEELMQRIGIEAIGGHDITKVSGGQLQRAGICRALINSPGIIFGDEPTGALNSGAALEVMKILNDINQNGTTLLVVTHDSKVAARAERVIYLADGKIETEYMLGKYNSEKEDLRERENEMNKWLKQRGF</sequence>
<keyword evidence="4 6" id="KW-0067">ATP-binding</keyword>
<comment type="similarity">
    <text evidence="1">Belongs to the ABC transporter superfamily.</text>
</comment>
<accession>A0A369BDR7</accession>
<evidence type="ECO:0000259" key="5">
    <source>
        <dbReference type="PROSITE" id="PS50893"/>
    </source>
</evidence>
<evidence type="ECO:0000256" key="1">
    <source>
        <dbReference type="ARBA" id="ARBA00005417"/>
    </source>
</evidence>
<keyword evidence="7" id="KW-1185">Reference proteome</keyword>
<name>A0A369BDR7_9FIRM</name>
<gene>
    <name evidence="6" type="ORF">DFR58_10417</name>
</gene>
<dbReference type="PROSITE" id="PS50893">
    <property type="entry name" value="ABC_TRANSPORTER_2"/>
    <property type="match status" value="1"/>
</dbReference>
<dbReference type="PANTHER" id="PTHR42798:SF7">
    <property type="entry name" value="ALPHA-D-RIBOSE 1-METHYLPHOSPHONATE 5-TRIPHOSPHATE SYNTHASE SUBUNIT PHNL"/>
    <property type="match status" value="1"/>
</dbReference>
<keyword evidence="2" id="KW-0813">Transport</keyword>
<evidence type="ECO:0000256" key="4">
    <source>
        <dbReference type="ARBA" id="ARBA00022840"/>
    </source>
</evidence>
<dbReference type="SUPFAM" id="SSF52540">
    <property type="entry name" value="P-loop containing nucleoside triphosphate hydrolases"/>
    <property type="match status" value="1"/>
</dbReference>
<keyword evidence="3" id="KW-0547">Nucleotide-binding</keyword>
<dbReference type="PANTHER" id="PTHR42798">
    <property type="entry name" value="LIPOPROTEIN-RELEASING SYSTEM ATP-BINDING PROTEIN LOLD"/>
    <property type="match status" value="1"/>
</dbReference>
<evidence type="ECO:0000313" key="6">
    <source>
        <dbReference type="EMBL" id="RCX18748.1"/>
    </source>
</evidence>
<dbReference type="Gene3D" id="3.40.50.300">
    <property type="entry name" value="P-loop containing nucleotide triphosphate hydrolases"/>
    <property type="match status" value="1"/>
</dbReference>
<evidence type="ECO:0000313" key="7">
    <source>
        <dbReference type="Proteomes" id="UP000253034"/>
    </source>
</evidence>
<dbReference type="InterPro" id="IPR027417">
    <property type="entry name" value="P-loop_NTPase"/>
</dbReference>
<reference evidence="6 7" key="1">
    <citation type="submission" date="2018-07" db="EMBL/GenBank/DDBJ databases">
        <title>Genomic Encyclopedia of Type Strains, Phase IV (KMG-IV): sequencing the most valuable type-strain genomes for metagenomic binning, comparative biology and taxonomic classification.</title>
        <authorList>
            <person name="Goeker M."/>
        </authorList>
    </citation>
    <scope>NUCLEOTIDE SEQUENCE [LARGE SCALE GENOMIC DNA]</scope>
    <source>
        <strain evidence="6 7">DSM 27016</strain>
    </source>
</reference>
<dbReference type="SMART" id="SM00382">
    <property type="entry name" value="AAA"/>
    <property type="match status" value="1"/>
</dbReference>
<evidence type="ECO:0000256" key="3">
    <source>
        <dbReference type="ARBA" id="ARBA00022741"/>
    </source>
</evidence>
<dbReference type="InterPro" id="IPR003439">
    <property type="entry name" value="ABC_transporter-like_ATP-bd"/>
</dbReference>
<dbReference type="GO" id="GO:0098796">
    <property type="term" value="C:membrane protein complex"/>
    <property type="evidence" value="ECO:0007669"/>
    <property type="project" value="UniProtKB-ARBA"/>
</dbReference>
<dbReference type="Pfam" id="PF00005">
    <property type="entry name" value="ABC_tran"/>
    <property type="match status" value="1"/>
</dbReference>
<dbReference type="CDD" id="cd03255">
    <property type="entry name" value="ABC_MJ0796_LolCDE_FtsE"/>
    <property type="match status" value="1"/>
</dbReference>
<dbReference type="OrthoDB" id="9802264at2"/>
<dbReference type="InterPro" id="IPR017911">
    <property type="entry name" value="MacB-like_ATP-bd"/>
</dbReference>
<dbReference type="InterPro" id="IPR003593">
    <property type="entry name" value="AAA+_ATPase"/>
</dbReference>
<feature type="domain" description="ABC transporter" evidence="5">
    <location>
        <begin position="5"/>
        <end position="245"/>
    </location>
</feature>
<dbReference type="Proteomes" id="UP000253034">
    <property type="component" value="Unassembled WGS sequence"/>
</dbReference>
<dbReference type="RefSeq" id="WP_114296604.1">
    <property type="nucleotide sequence ID" value="NZ_QPJT01000004.1"/>
</dbReference>
<proteinExistence type="inferred from homology"/>
<dbReference type="GO" id="GO:0022857">
    <property type="term" value="F:transmembrane transporter activity"/>
    <property type="evidence" value="ECO:0007669"/>
    <property type="project" value="UniProtKB-ARBA"/>
</dbReference>
<dbReference type="PROSITE" id="PS00211">
    <property type="entry name" value="ABC_TRANSPORTER_1"/>
    <property type="match status" value="1"/>
</dbReference>
<comment type="caution">
    <text evidence="6">The sequence shown here is derived from an EMBL/GenBank/DDBJ whole genome shotgun (WGS) entry which is preliminary data.</text>
</comment>
<dbReference type="FunFam" id="3.40.50.300:FF:000032">
    <property type="entry name" value="Export ABC transporter ATP-binding protein"/>
    <property type="match status" value="1"/>
</dbReference>
<dbReference type="EMBL" id="QPJT01000004">
    <property type="protein sequence ID" value="RCX18748.1"/>
    <property type="molecule type" value="Genomic_DNA"/>
</dbReference>
<protein>
    <submittedName>
        <fullName evidence="6">Putative ABC transport system ATP-binding protein</fullName>
    </submittedName>
</protein>
<dbReference type="AlphaFoldDB" id="A0A369BDR7"/>
<dbReference type="GO" id="GO:0005524">
    <property type="term" value="F:ATP binding"/>
    <property type="evidence" value="ECO:0007669"/>
    <property type="project" value="UniProtKB-KW"/>
</dbReference>
<organism evidence="6 7">
    <name type="scientific">Anaerobacterium chartisolvens</name>
    <dbReference type="NCBI Taxonomy" id="1297424"/>
    <lineage>
        <taxon>Bacteria</taxon>
        <taxon>Bacillati</taxon>
        <taxon>Bacillota</taxon>
        <taxon>Clostridia</taxon>
        <taxon>Eubacteriales</taxon>
        <taxon>Oscillospiraceae</taxon>
        <taxon>Anaerobacterium</taxon>
    </lineage>
</organism>
<dbReference type="GO" id="GO:0016887">
    <property type="term" value="F:ATP hydrolysis activity"/>
    <property type="evidence" value="ECO:0007669"/>
    <property type="project" value="InterPro"/>
</dbReference>
<dbReference type="InterPro" id="IPR017871">
    <property type="entry name" value="ABC_transporter-like_CS"/>
</dbReference>
<evidence type="ECO:0000256" key="2">
    <source>
        <dbReference type="ARBA" id="ARBA00022448"/>
    </source>
</evidence>